<evidence type="ECO:0000313" key="2">
    <source>
        <dbReference type="EMBL" id="GAA0615334.1"/>
    </source>
</evidence>
<name>A0ABN1GNR4_9ACTN</name>
<keyword evidence="3" id="KW-1185">Reference proteome</keyword>
<dbReference type="SUPFAM" id="SSF50249">
    <property type="entry name" value="Nucleic acid-binding proteins"/>
    <property type="match status" value="1"/>
</dbReference>
<dbReference type="PANTHER" id="PTHR34075">
    <property type="entry name" value="BLR3430 PROTEIN"/>
    <property type="match status" value="1"/>
</dbReference>
<reference evidence="2 3" key="1">
    <citation type="journal article" date="2019" name="Int. J. Syst. Evol. Microbiol.">
        <title>The Global Catalogue of Microorganisms (GCM) 10K type strain sequencing project: providing services to taxonomists for standard genome sequencing and annotation.</title>
        <authorList>
            <consortium name="The Broad Institute Genomics Platform"/>
            <consortium name="The Broad Institute Genome Sequencing Center for Infectious Disease"/>
            <person name="Wu L."/>
            <person name="Ma J."/>
        </authorList>
    </citation>
    <scope>NUCLEOTIDE SEQUENCE [LARGE SCALE GENOMIC DNA]</scope>
    <source>
        <strain evidence="2 3">JCM 10671</strain>
    </source>
</reference>
<dbReference type="Pfam" id="PF01796">
    <property type="entry name" value="OB_ChsH2_C"/>
    <property type="match status" value="1"/>
</dbReference>
<feature type="domain" description="ChsH2 C-terminal OB-fold" evidence="1">
    <location>
        <begin position="66"/>
        <end position="126"/>
    </location>
</feature>
<dbReference type="PANTHER" id="PTHR34075:SF5">
    <property type="entry name" value="BLR3430 PROTEIN"/>
    <property type="match status" value="1"/>
</dbReference>
<proteinExistence type="predicted"/>
<comment type="caution">
    <text evidence="2">The sequence shown here is derived from an EMBL/GenBank/DDBJ whole genome shotgun (WGS) entry which is preliminary data.</text>
</comment>
<gene>
    <name evidence="2" type="ORF">GCM10009547_16590</name>
</gene>
<evidence type="ECO:0000313" key="3">
    <source>
        <dbReference type="Proteomes" id="UP001500957"/>
    </source>
</evidence>
<dbReference type="InterPro" id="IPR002878">
    <property type="entry name" value="ChsH2_C"/>
</dbReference>
<protein>
    <recommendedName>
        <fullName evidence="1">ChsH2 C-terminal OB-fold domain-containing protein</fullName>
    </recommendedName>
</protein>
<evidence type="ECO:0000259" key="1">
    <source>
        <dbReference type="Pfam" id="PF01796"/>
    </source>
</evidence>
<dbReference type="RefSeq" id="WP_344603510.1">
    <property type="nucleotide sequence ID" value="NZ_BAAAHE010000011.1"/>
</dbReference>
<dbReference type="Proteomes" id="UP001500957">
    <property type="component" value="Unassembled WGS sequence"/>
</dbReference>
<sequence length="144" mass="15435">MTSTLDQSTDRGPLWPLPIPDPDTRGFWAATAQGVLAVCRCLDCRQWIHAPLERCRTCMGPVEFAPVSGRGTLHTWIAVNRQAVPGPDVPYLVGVAELEEAPSIRITGVLRTATDLRPQVGMPVTIGLEPTAAGDFVAPVILPA</sequence>
<organism evidence="2 3">
    <name type="scientific">Sporichthya brevicatena</name>
    <dbReference type="NCBI Taxonomy" id="171442"/>
    <lineage>
        <taxon>Bacteria</taxon>
        <taxon>Bacillati</taxon>
        <taxon>Actinomycetota</taxon>
        <taxon>Actinomycetes</taxon>
        <taxon>Sporichthyales</taxon>
        <taxon>Sporichthyaceae</taxon>
        <taxon>Sporichthya</taxon>
    </lineage>
</organism>
<accession>A0ABN1GNR4</accession>
<dbReference type="InterPro" id="IPR012340">
    <property type="entry name" value="NA-bd_OB-fold"/>
</dbReference>
<dbReference type="InterPro" id="IPR052513">
    <property type="entry name" value="Thioester_dehydratase-like"/>
</dbReference>
<dbReference type="EMBL" id="BAAAHE010000011">
    <property type="protein sequence ID" value="GAA0615334.1"/>
    <property type="molecule type" value="Genomic_DNA"/>
</dbReference>